<dbReference type="Proteomes" id="UP000189701">
    <property type="component" value="Unplaced"/>
</dbReference>
<protein>
    <submittedName>
        <fullName evidence="3">Uncharacterized protein LOC104223161</fullName>
    </submittedName>
</protein>
<reference evidence="2" key="1">
    <citation type="journal article" date="2013" name="Genome Biol.">
        <title>Reference genomes and transcriptomes of Nicotiana sylvestris and Nicotiana tomentosiformis.</title>
        <authorList>
            <person name="Sierro N."/>
            <person name="Battey J.N."/>
            <person name="Ouadi S."/>
            <person name="Bovet L."/>
            <person name="Goepfert S."/>
            <person name="Bakaher N."/>
            <person name="Peitsch M.C."/>
            <person name="Ivanov N.V."/>
        </authorList>
    </citation>
    <scope>NUCLEOTIDE SEQUENCE [LARGE SCALE GENOMIC DNA]</scope>
</reference>
<accession>A0A1U7W6K9</accession>
<dbReference type="RefSeq" id="XP_009772836.1">
    <property type="nucleotide sequence ID" value="XM_009774534.1"/>
</dbReference>
<evidence type="ECO:0000313" key="2">
    <source>
        <dbReference type="Proteomes" id="UP000189701"/>
    </source>
</evidence>
<keyword evidence="2" id="KW-1185">Reference proteome</keyword>
<dbReference type="AlphaFoldDB" id="A0A1U7W6K9"/>
<evidence type="ECO:0000313" key="3">
    <source>
        <dbReference type="RefSeq" id="XP_009772836.1"/>
    </source>
</evidence>
<keyword evidence="1" id="KW-1133">Transmembrane helix</keyword>
<organism evidence="2 3">
    <name type="scientific">Nicotiana sylvestris</name>
    <name type="common">Wood tobacco</name>
    <name type="synonym">South American tobacco</name>
    <dbReference type="NCBI Taxonomy" id="4096"/>
    <lineage>
        <taxon>Eukaryota</taxon>
        <taxon>Viridiplantae</taxon>
        <taxon>Streptophyta</taxon>
        <taxon>Embryophyta</taxon>
        <taxon>Tracheophyta</taxon>
        <taxon>Spermatophyta</taxon>
        <taxon>Magnoliopsida</taxon>
        <taxon>eudicotyledons</taxon>
        <taxon>Gunneridae</taxon>
        <taxon>Pentapetalae</taxon>
        <taxon>asterids</taxon>
        <taxon>lamiids</taxon>
        <taxon>Solanales</taxon>
        <taxon>Solanaceae</taxon>
        <taxon>Nicotianoideae</taxon>
        <taxon>Nicotianeae</taxon>
        <taxon>Nicotiana</taxon>
    </lineage>
</organism>
<feature type="transmembrane region" description="Helical" evidence="1">
    <location>
        <begin position="65"/>
        <end position="89"/>
    </location>
</feature>
<evidence type="ECO:0000256" key="1">
    <source>
        <dbReference type="SAM" id="Phobius"/>
    </source>
</evidence>
<reference evidence="3" key="2">
    <citation type="submission" date="2025-08" db="UniProtKB">
        <authorList>
            <consortium name="RefSeq"/>
        </authorList>
    </citation>
    <scope>IDENTIFICATION</scope>
    <source>
        <tissue evidence="3">Leaf</tissue>
    </source>
</reference>
<sequence length="98" mass="10331">MLLKVFVNHSSNSFFTAGGASPAADVEVSLSRETVRLSCRVGGGEVSPSGVALGVAFSLSSFPEVLLISILISYATSTLSFFQVINLIFSTQILIVIF</sequence>
<keyword evidence="1" id="KW-0472">Membrane</keyword>
<gene>
    <name evidence="3" type="primary">LOC104223161</name>
</gene>
<keyword evidence="1" id="KW-0812">Transmembrane</keyword>
<name>A0A1U7W6K9_NICSY</name>
<proteinExistence type="predicted"/>